<dbReference type="Proteomes" id="UP000694308">
    <property type="component" value="Unassembled WGS sequence"/>
</dbReference>
<comment type="caution">
    <text evidence="15">The sequence shown here is derived from an EMBL/GenBank/DDBJ whole genome shotgun (WGS) entry which is preliminary data.</text>
</comment>
<dbReference type="PROSITE" id="PS50035">
    <property type="entry name" value="PLD"/>
    <property type="match status" value="2"/>
</dbReference>
<dbReference type="PANTHER" id="PTHR21248">
    <property type="entry name" value="CARDIOLIPIN SYNTHASE"/>
    <property type="match status" value="1"/>
</dbReference>
<dbReference type="Pfam" id="PF13091">
    <property type="entry name" value="PLDc_2"/>
    <property type="match status" value="2"/>
</dbReference>
<accession>A0A949U0I2</accession>
<dbReference type="RefSeq" id="WP_218322152.1">
    <property type="nucleotide sequence ID" value="NZ_JAEEGC010000108.1"/>
</dbReference>
<reference evidence="15" key="1">
    <citation type="submission" date="2020-12" db="EMBL/GenBank/DDBJ databases">
        <title>Clostridium thailandense sp. nov., a novel acetogenic bacterium isolated from peat land soil in Thailand.</title>
        <authorList>
            <person name="Chaikitkaew S."/>
            <person name="Birkeland N.K."/>
        </authorList>
    </citation>
    <scope>NUCLEOTIDE SEQUENCE</scope>
    <source>
        <strain evidence="15">PL3</strain>
    </source>
</reference>
<dbReference type="CDD" id="cd09154">
    <property type="entry name" value="PLDc_SMU_988_like_1"/>
    <property type="match status" value="1"/>
</dbReference>
<proteinExistence type="predicted"/>
<feature type="domain" description="PLD phosphodiesterase" evidence="14">
    <location>
        <begin position="243"/>
        <end position="270"/>
    </location>
</feature>
<keyword evidence="8" id="KW-0443">Lipid metabolism</keyword>
<gene>
    <name evidence="15" type="primary">cls</name>
    <name evidence="15" type="ORF">I6U48_19525</name>
</gene>
<organism evidence="15 16">
    <name type="scientific">Clostridium thailandense</name>
    <dbReference type="NCBI Taxonomy" id="2794346"/>
    <lineage>
        <taxon>Bacteria</taxon>
        <taxon>Bacillati</taxon>
        <taxon>Bacillota</taxon>
        <taxon>Clostridia</taxon>
        <taxon>Eubacteriales</taxon>
        <taxon>Clostridiaceae</taxon>
        <taxon>Clostridium</taxon>
    </lineage>
</organism>
<comment type="subcellular location">
    <subcellularLocation>
        <location evidence="1">Cell membrane</location>
        <topology evidence="1">Multi-pass membrane protein</topology>
    </subcellularLocation>
</comment>
<evidence type="ECO:0000256" key="3">
    <source>
        <dbReference type="ARBA" id="ARBA00022516"/>
    </source>
</evidence>
<evidence type="ECO:0000256" key="8">
    <source>
        <dbReference type="ARBA" id="ARBA00023098"/>
    </source>
</evidence>
<keyword evidence="9 13" id="KW-0472">Membrane</keyword>
<evidence type="ECO:0000256" key="4">
    <source>
        <dbReference type="ARBA" id="ARBA00022679"/>
    </source>
</evidence>
<dbReference type="InterPro" id="IPR022924">
    <property type="entry name" value="Cardiolipin_synthase"/>
</dbReference>
<evidence type="ECO:0000256" key="13">
    <source>
        <dbReference type="SAM" id="Phobius"/>
    </source>
</evidence>
<dbReference type="CDD" id="cd09160">
    <property type="entry name" value="PLDc_SMU_988_like_2"/>
    <property type="match status" value="1"/>
</dbReference>
<dbReference type="SMART" id="SM00155">
    <property type="entry name" value="PLDc"/>
    <property type="match status" value="2"/>
</dbReference>
<dbReference type="InterPro" id="IPR001736">
    <property type="entry name" value="PLipase_D/transphosphatidylase"/>
</dbReference>
<feature type="domain" description="PLD phosphodiesterase" evidence="14">
    <location>
        <begin position="423"/>
        <end position="450"/>
    </location>
</feature>
<dbReference type="PANTHER" id="PTHR21248:SF22">
    <property type="entry name" value="PHOSPHOLIPASE D"/>
    <property type="match status" value="1"/>
</dbReference>
<keyword evidence="2" id="KW-1003">Cell membrane</keyword>
<evidence type="ECO:0000256" key="10">
    <source>
        <dbReference type="ARBA" id="ARBA00023209"/>
    </source>
</evidence>
<feature type="transmembrane region" description="Helical" evidence="13">
    <location>
        <begin position="67"/>
        <end position="85"/>
    </location>
</feature>
<dbReference type="InterPro" id="IPR027379">
    <property type="entry name" value="CLS_N"/>
</dbReference>
<evidence type="ECO:0000256" key="12">
    <source>
        <dbReference type="NCBIfam" id="TIGR04265"/>
    </source>
</evidence>
<dbReference type="EC" id="2.7.8.-" evidence="12"/>
<evidence type="ECO:0000256" key="9">
    <source>
        <dbReference type="ARBA" id="ARBA00023136"/>
    </source>
</evidence>
<evidence type="ECO:0000256" key="11">
    <source>
        <dbReference type="ARBA" id="ARBA00023264"/>
    </source>
</evidence>
<evidence type="ECO:0000313" key="16">
    <source>
        <dbReference type="Proteomes" id="UP000694308"/>
    </source>
</evidence>
<dbReference type="GO" id="GO:0008808">
    <property type="term" value="F:cardiolipin synthase activity"/>
    <property type="evidence" value="ECO:0007669"/>
    <property type="project" value="UniProtKB-UniRule"/>
</dbReference>
<feature type="transmembrane region" description="Helical" evidence="13">
    <location>
        <begin position="37"/>
        <end position="55"/>
    </location>
</feature>
<dbReference type="GO" id="GO:0005886">
    <property type="term" value="C:plasma membrane"/>
    <property type="evidence" value="ECO:0007669"/>
    <property type="project" value="UniProtKB-SubCell"/>
</dbReference>
<evidence type="ECO:0000256" key="5">
    <source>
        <dbReference type="ARBA" id="ARBA00022692"/>
    </source>
</evidence>
<keyword evidence="3" id="KW-0444">Lipid biosynthesis</keyword>
<dbReference type="EMBL" id="JAEEGC010000108">
    <property type="protein sequence ID" value="MBV7275095.1"/>
    <property type="molecule type" value="Genomic_DNA"/>
</dbReference>
<dbReference type="NCBIfam" id="TIGR04265">
    <property type="entry name" value="bac_cardiolipin"/>
    <property type="match status" value="1"/>
</dbReference>
<dbReference type="Pfam" id="PF13396">
    <property type="entry name" value="PLDc_N"/>
    <property type="match status" value="1"/>
</dbReference>
<evidence type="ECO:0000256" key="6">
    <source>
        <dbReference type="ARBA" id="ARBA00022737"/>
    </source>
</evidence>
<evidence type="ECO:0000256" key="7">
    <source>
        <dbReference type="ARBA" id="ARBA00022989"/>
    </source>
</evidence>
<sequence length="509" mass="59191">MKLLKRMSGRTFIISTILIIQFVWFILFSISLTRYSALIKEFFAIFSILIVLYIIGQEENSSYKIGWIILIVVLPLLGSLLYLFFGNKRPAKWMAIRLDREHKKIVELMKGNRNILDEIGEFDERAMGTCRYLQERSSYPIYKNTATTYYPLGEIMYRDILSELKKAKHFIFLEYFIIEEGIMWNSVLEILTQKASEGVDVRVIYDDVGSLFLISKDFTRKMEMRGIKCMAFNKFRPILTLAMNNRDHRKILVIDGHTAFNGGINIADEYINEKEKYGHWKDIGIRLKGEAVWSFTLMFLEMWNAFKKDKDILENFEPYIHNKSDLDYSGYVQPFSDSPLDNEAVGENIYIELLSQAKRYIYIFTPYLIIDNEMKSALCMAAKRGVDVRIVTPGIPDKKIVFRLTRSNYAPLLKAGVRVYEYTPGFIHAKSYVCDDEVAVVGTINMDYRSLYLNFECGTLMYKTSAIIELKKDSQETILKSREIRLSDCRNGFLGSLFDAVLRVFSPLF</sequence>
<dbReference type="GO" id="GO:0032049">
    <property type="term" value="P:cardiolipin biosynthetic process"/>
    <property type="evidence" value="ECO:0007669"/>
    <property type="project" value="UniProtKB-UniRule"/>
</dbReference>
<evidence type="ECO:0000256" key="1">
    <source>
        <dbReference type="ARBA" id="ARBA00004651"/>
    </source>
</evidence>
<keyword evidence="7 13" id="KW-1133">Transmembrane helix</keyword>
<dbReference type="AlphaFoldDB" id="A0A949U0I2"/>
<keyword evidence="16" id="KW-1185">Reference proteome</keyword>
<evidence type="ECO:0000313" key="15">
    <source>
        <dbReference type="EMBL" id="MBV7275095.1"/>
    </source>
</evidence>
<keyword evidence="10" id="KW-0594">Phospholipid biosynthesis</keyword>
<feature type="transmembrane region" description="Helical" evidence="13">
    <location>
        <begin position="12"/>
        <end position="31"/>
    </location>
</feature>
<keyword evidence="6" id="KW-0677">Repeat</keyword>
<keyword evidence="5 13" id="KW-0812">Transmembrane</keyword>
<name>A0A949U0I2_9CLOT</name>
<protein>
    <recommendedName>
        <fullName evidence="12">Cardiolipin synthase</fullName>
        <ecNumber evidence="12">2.7.8.-</ecNumber>
    </recommendedName>
</protein>
<evidence type="ECO:0000256" key="2">
    <source>
        <dbReference type="ARBA" id="ARBA00022475"/>
    </source>
</evidence>
<keyword evidence="11" id="KW-1208">Phospholipid metabolism</keyword>
<keyword evidence="4" id="KW-0808">Transferase</keyword>
<evidence type="ECO:0000259" key="14">
    <source>
        <dbReference type="PROSITE" id="PS50035"/>
    </source>
</evidence>
<dbReference type="InterPro" id="IPR025202">
    <property type="entry name" value="PLD-like_dom"/>
</dbReference>